<evidence type="ECO:0000256" key="1">
    <source>
        <dbReference type="SAM" id="Phobius"/>
    </source>
</evidence>
<dbReference type="AlphaFoldDB" id="A0A645H7Z4"/>
<protein>
    <submittedName>
        <fullName evidence="2">Uncharacterized protein</fullName>
    </submittedName>
</protein>
<keyword evidence="1" id="KW-0812">Transmembrane</keyword>
<proteinExistence type="predicted"/>
<reference evidence="2" key="1">
    <citation type="submission" date="2019-08" db="EMBL/GenBank/DDBJ databases">
        <authorList>
            <person name="Kucharzyk K."/>
            <person name="Murdoch R.W."/>
            <person name="Higgins S."/>
            <person name="Loffler F."/>
        </authorList>
    </citation>
    <scope>NUCLEOTIDE SEQUENCE</scope>
</reference>
<gene>
    <name evidence="2" type="ORF">SDC9_182120</name>
</gene>
<evidence type="ECO:0000313" key="2">
    <source>
        <dbReference type="EMBL" id="MPN34626.1"/>
    </source>
</evidence>
<organism evidence="2">
    <name type="scientific">bioreactor metagenome</name>
    <dbReference type="NCBI Taxonomy" id="1076179"/>
    <lineage>
        <taxon>unclassified sequences</taxon>
        <taxon>metagenomes</taxon>
        <taxon>ecological metagenomes</taxon>
    </lineage>
</organism>
<comment type="caution">
    <text evidence="2">The sequence shown here is derived from an EMBL/GenBank/DDBJ whole genome shotgun (WGS) entry which is preliminary data.</text>
</comment>
<sequence length="110" mass="11809">MPIKLPPVIFAHLGIAFILVATSVATFLIFGITVVNAAFVLFMIDVAEGFEVIFFVKAVIEGSNFDLNLTPAKSANPPTITPAAAFFQSAFFSAFSELFTYASILGWPLS</sequence>
<keyword evidence="1" id="KW-0472">Membrane</keyword>
<feature type="transmembrane region" description="Helical" evidence="1">
    <location>
        <begin position="6"/>
        <end position="30"/>
    </location>
</feature>
<keyword evidence="1" id="KW-1133">Transmembrane helix</keyword>
<dbReference type="EMBL" id="VSSQ01087767">
    <property type="protein sequence ID" value="MPN34626.1"/>
    <property type="molecule type" value="Genomic_DNA"/>
</dbReference>
<accession>A0A645H7Z4</accession>
<name>A0A645H7Z4_9ZZZZ</name>